<reference evidence="1" key="2">
    <citation type="submission" date="2023-05" db="EMBL/GenBank/DDBJ databases">
        <authorList>
            <consortium name="Lawrence Berkeley National Laboratory"/>
            <person name="Steindorff A."/>
            <person name="Hensen N."/>
            <person name="Bonometti L."/>
            <person name="Westerberg I."/>
            <person name="Brannstrom I.O."/>
            <person name="Guillou S."/>
            <person name="Cros-Aarteil S."/>
            <person name="Calhoun S."/>
            <person name="Haridas S."/>
            <person name="Kuo A."/>
            <person name="Mondo S."/>
            <person name="Pangilinan J."/>
            <person name="Riley R."/>
            <person name="Labutti K."/>
            <person name="Andreopoulos B."/>
            <person name="Lipzen A."/>
            <person name="Chen C."/>
            <person name="Yanf M."/>
            <person name="Daum C."/>
            <person name="Ng V."/>
            <person name="Clum A."/>
            <person name="Ohm R."/>
            <person name="Martin F."/>
            <person name="Silar P."/>
            <person name="Natvig D."/>
            <person name="Lalanne C."/>
            <person name="Gautier V."/>
            <person name="Ament-Velasquez S.L."/>
            <person name="Kruys A."/>
            <person name="Hutchinson M.I."/>
            <person name="Powell A.J."/>
            <person name="Barry K."/>
            <person name="Miller A.N."/>
            <person name="Grigoriev I.V."/>
            <person name="Debuchy R."/>
            <person name="Gladieux P."/>
            <person name="Thoren M.H."/>
            <person name="Johannesson H."/>
        </authorList>
    </citation>
    <scope>NUCLEOTIDE SEQUENCE</scope>
    <source>
        <strain evidence="1">CBS 315.58</strain>
    </source>
</reference>
<dbReference type="Proteomes" id="UP001303160">
    <property type="component" value="Unassembled WGS sequence"/>
</dbReference>
<organism evidence="1 2">
    <name type="scientific">Triangularia verruculosa</name>
    <dbReference type="NCBI Taxonomy" id="2587418"/>
    <lineage>
        <taxon>Eukaryota</taxon>
        <taxon>Fungi</taxon>
        <taxon>Dikarya</taxon>
        <taxon>Ascomycota</taxon>
        <taxon>Pezizomycotina</taxon>
        <taxon>Sordariomycetes</taxon>
        <taxon>Sordariomycetidae</taxon>
        <taxon>Sordariales</taxon>
        <taxon>Podosporaceae</taxon>
        <taxon>Triangularia</taxon>
    </lineage>
</organism>
<keyword evidence="2" id="KW-1185">Reference proteome</keyword>
<dbReference type="AlphaFoldDB" id="A0AAN7AW22"/>
<accession>A0AAN7AW22</accession>
<evidence type="ECO:0000313" key="1">
    <source>
        <dbReference type="EMBL" id="KAK4201159.1"/>
    </source>
</evidence>
<dbReference type="EMBL" id="MU863910">
    <property type="protein sequence ID" value="KAK4201159.1"/>
    <property type="molecule type" value="Genomic_DNA"/>
</dbReference>
<name>A0AAN7AW22_9PEZI</name>
<comment type="caution">
    <text evidence="1">The sequence shown here is derived from an EMBL/GenBank/DDBJ whole genome shotgun (WGS) entry which is preliminary data.</text>
</comment>
<gene>
    <name evidence="1" type="ORF">QBC40DRAFT_278634</name>
</gene>
<sequence length="536" mass="61435">MNTQSSYPPILLLPGELRNQIYREYLFAGTEDGYVYDFEAGKLRTANNQPIELNLMYTCKLIAREMQGLALCLHTVTFSTLYSTNLRTRAARWAYFVSRFGRNVNWRTVGQLVAPEVIREVAGARSFVHAISQYHQAEDYLSFDWDGWDQVPSVQRSLQAQLIAKAVTEPACRTDISAPPKVENFEYLWDEVELRGGLAAFLDVIREPWSIPTEDELDTIGARLPTRKQKAPAALRNMWQDHPGRFRFSAAAAAIHFLSSLPAATRKYMRTIRLCEDRVSVAHPECHIRGLVPYCLENPALRIERRADLWNNLFQTNAWGQVSGQFHDPFESGDPFEFGLIRWSDIAEDDALPADHATRPVALWMAEASHPEIPDSISLVLDGDPTPERSAEVFHEAIQRDAAWQIAKERRFNDPENAFLMRMRTAEACWHAVRFPQLLANINKPTSRIKCNFDPGQPWCEDQITEVIRTNKIAEDNLEPSSYDGRVPDLVTAWEWRRGLRFATASPLPSFWSLVEENMDPGYEERKWLPPWEVGR</sequence>
<reference evidence="1" key="1">
    <citation type="journal article" date="2023" name="Mol. Phylogenet. Evol.">
        <title>Genome-scale phylogeny and comparative genomics of the fungal order Sordariales.</title>
        <authorList>
            <person name="Hensen N."/>
            <person name="Bonometti L."/>
            <person name="Westerberg I."/>
            <person name="Brannstrom I.O."/>
            <person name="Guillou S."/>
            <person name="Cros-Aarteil S."/>
            <person name="Calhoun S."/>
            <person name="Haridas S."/>
            <person name="Kuo A."/>
            <person name="Mondo S."/>
            <person name="Pangilinan J."/>
            <person name="Riley R."/>
            <person name="LaButti K."/>
            <person name="Andreopoulos B."/>
            <person name="Lipzen A."/>
            <person name="Chen C."/>
            <person name="Yan M."/>
            <person name="Daum C."/>
            <person name="Ng V."/>
            <person name="Clum A."/>
            <person name="Steindorff A."/>
            <person name="Ohm R.A."/>
            <person name="Martin F."/>
            <person name="Silar P."/>
            <person name="Natvig D.O."/>
            <person name="Lalanne C."/>
            <person name="Gautier V."/>
            <person name="Ament-Velasquez S.L."/>
            <person name="Kruys A."/>
            <person name="Hutchinson M.I."/>
            <person name="Powell A.J."/>
            <person name="Barry K."/>
            <person name="Miller A.N."/>
            <person name="Grigoriev I.V."/>
            <person name="Debuchy R."/>
            <person name="Gladieux P."/>
            <person name="Hiltunen Thoren M."/>
            <person name="Johannesson H."/>
        </authorList>
    </citation>
    <scope>NUCLEOTIDE SEQUENCE</scope>
    <source>
        <strain evidence="1">CBS 315.58</strain>
    </source>
</reference>
<protein>
    <submittedName>
        <fullName evidence="1">Uncharacterized protein</fullName>
    </submittedName>
</protein>
<proteinExistence type="predicted"/>
<evidence type="ECO:0000313" key="2">
    <source>
        <dbReference type="Proteomes" id="UP001303160"/>
    </source>
</evidence>